<name>F2KM78_PSEBN</name>
<reference evidence="1 2" key="1">
    <citation type="journal article" date="2011" name="J. Bacteriol.">
        <title>Complete genome sequence of a beneficial plant root-associated bacterium, Pseudomonas brassicacearum.</title>
        <authorList>
            <person name="Ortet P."/>
            <person name="Barakat M."/>
            <person name="Lalaouna D."/>
            <person name="Fochesato S."/>
            <person name="Barbe V."/>
            <person name="Vacherie B."/>
            <person name="Santaella C."/>
            <person name="Heulin T."/>
            <person name="Achouak W."/>
        </authorList>
    </citation>
    <scope>NUCLEOTIDE SEQUENCE [LARGE SCALE GENOMIC DNA]</scope>
    <source>
        <strain evidence="1 2">NFM421</strain>
    </source>
</reference>
<dbReference type="STRING" id="994484.PSEBR_m1615"/>
<sequence length="60" mass="6972">MPFFLDPMPRSWPCRSYEQRLDARRFAFAARCSAIGGVRHFPIMMTLQDKKPVIGQSSLR</sequence>
<evidence type="ECO:0000313" key="1">
    <source>
        <dbReference type="EMBL" id="AEA71621.1"/>
    </source>
</evidence>
<evidence type="ECO:0000313" key="2">
    <source>
        <dbReference type="Proteomes" id="UP000006692"/>
    </source>
</evidence>
<accession>F2KM78</accession>
<gene>
    <name evidence="1" type="ORF">PSEBR_m1615</name>
</gene>
<dbReference type="AlphaFoldDB" id="F2KM78"/>
<organism evidence="1 2">
    <name type="scientific">Pseudomonas brassicacearum (strain NFM421)</name>
    <dbReference type="NCBI Taxonomy" id="994484"/>
    <lineage>
        <taxon>Bacteria</taxon>
        <taxon>Pseudomonadati</taxon>
        <taxon>Pseudomonadota</taxon>
        <taxon>Gammaproteobacteria</taxon>
        <taxon>Pseudomonadales</taxon>
        <taxon>Pseudomonadaceae</taxon>
        <taxon>Pseudomonas</taxon>
    </lineage>
</organism>
<dbReference type="KEGG" id="pba:PSEBR_m1615"/>
<protein>
    <submittedName>
        <fullName evidence="1">Uncharacterized protein</fullName>
    </submittedName>
</protein>
<reference key="2">
    <citation type="submission" date="2011-03" db="EMBL/GenBank/DDBJ databases">
        <title>Complete Genome Sequence of a beneficial plant roots-associated bacterium Pseudomonas brassicacearum.</title>
        <authorList>
            <person name="Ortet P."/>
            <person name="Barakat M."/>
            <person name="Lalaouna D."/>
            <person name="Fochesato S."/>
            <person name="Barbe V."/>
            <person name="Santaella C."/>
            <person name="Heulin T."/>
            <person name="Achouak W."/>
        </authorList>
    </citation>
    <scope>NUCLEOTIDE SEQUENCE</scope>
    <source>
        <strain>NFM421</strain>
    </source>
</reference>
<dbReference type="EMBL" id="CP002585">
    <property type="protein sequence ID" value="AEA71621.1"/>
    <property type="molecule type" value="Genomic_DNA"/>
</dbReference>
<dbReference type="HOGENOM" id="CLU_2938152_0_0_6"/>
<dbReference type="Proteomes" id="UP000006692">
    <property type="component" value="Chromosome"/>
</dbReference>
<proteinExistence type="predicted"/>